<feature type="disulfide bond" description="Redox-active" evidence="6">
    <location>
        <begin position="30"/>
        <end position="33"/>
    </location>
</feature>
<dbReference type="AlphaFoldDB" id="A0AAV4JLS2"/>
<dbReference type="InterPro" id="IPR005746">
    <property type="entry name" value="Thioredoxin"/>
</dbReference>
<evidence type="ECO:0000256" key="5">
    <source>
        <dbReference type="PIRSR" id="PIRSR000077-1"/>
    </source>
</evidence>
<reference evidence="8 9" key="1">
    <citation type="journal article" date="2021" name="Elife">
        <title>Chloroplast acquisition without the gene transfer in kleptoplastic sea slugs, Plakobranchus ocellatus.</title>
        <authorList>
            <person name="Maeda T."/>
            <person name="Takahashi S."/>
            <person name="Yoshida T."/>
            <person name="Shimamura S."/>
            <person name="Takaki Y."/>
            <person name="Nagai Y."/>
            <person name="Toyoda A."/>
            <person name="Suzuki Y."/>
            <person name="Arimoto A."/>
            <person name="Ishii H."/>
            <person name="Satoh N."/>
            <person name="Nishiyama T."/>
            <person name="Hasebe M."/>
            <person name="Maruyama T."/>
            <person name="Minagawa J."/>
            <person name="Obokata J."/>
            <person name="Shigenobu S."/>
        </authorList>
    </citation>
    <scope>NUCLEOTIDE SEQUENCE [LARGE SCALE GENOMIC DNA]</scope>
</reference>
<feature type="site" description="Deprotonates C-terminal active site Cys" evidence="5">
    <location>
        <position position="24"/>
    </location>
</feature>
<organism evidence="8 9">
    <name type="scientific">Elysia marginata</name>
    <dbReference type="NCBI Taxonomy" id="1093978"/>
    <lineage>
        <taxon>Eukaryota</taxon>
        <taxon>Metazoa</taxon>
        <taxon>Spiralia</taxon>
        <taxon>Lophotrochozoa</taxon>
        <taxon>Mollusca</taxon>
        <taxon>Gastropoda</taxon>
        <taxon>Heterobranchia</taxon>
        <taxon>Euthyneura</taxon>
        <taxon>Panpulmonata</taxon>
        <taxon>Sacoglossa</taxon>
        <taxon>Placobranchoidea</taxon>
        <taxon>Plakobranchidae</taxon>
        <taxon>Elysia</taxon>
    </lineage>
</organism>
<dbReference type="PRINTS" id="PR00421">
    <property type="entry name" value="THIOREDOXIN"/>
</dbReference>
<dbReference type="InterPro" id="IPR013766">
    <property type="entry name" value="Thioredoxin_domain"/>
</dbReference>
<dbReference type="PIRSF" id="PIRSF000077">
    <property type="entry name" value="Thioredoxin"/>
    <property type="match status" value="1"/>
</dbReference>
<keyword evidence="1" id="KW-0813">Transport</keyword>
<accession>A0AAV4JLS2</accession>
<evidence type="ECO:0000313" key="9">
    <source>
        <dbReference type="Proteomes" id="UP000762676"/>
    </source>
</evidence>
<comment type="caution">
    <text evidence="8">The sequence shown here is derived from an EMBL/GenBank/DDBJ whole genome shotgun (WGS) entry which is preliminary data.</text>
</comment>
<gene>
    <name evidence="8" type="ORF">ElyMa_001625700</name>
</gene>
<evidence type="ECO:0000259" key="7">
    <source>
        <dbReference type="PROSITE" id="PS51352"/>
    </source>
</evidence>
<feature type="domain" description="Thioredoxin" evidence="7">
    <location>
        <begin position="1"/>
        <end position="85"/>
    </location>
</feature>
<feature type="site" description="Contributes to redox potential value" evidence="5">
    <location>
        <position position="31"/>
    </location>
</feature>
<dbReference type="InterPro" id="IPR036249">
    <property type="entry name" value="Thioredoxin-like_sf"/>
</dbReference>
<dbReference type="SUPFAM" id="SSF52833">
    <property type="entry name" value="Thioredoxin-like"/>
    <property type="match status" value="1"/>
</dbReference>
<feature type="active site" description="Nucleophile" evidence="5">
    <location>
        <position position="30"/>
    </location>
</feature>
<keyword evidence="3 6" id="KW-1015">Disulfide bond</keyword>
<dbReference type="PANTHER" id="PTHR45663:SF11">
    <property type="entry name" value="GEO12009P1"/>
    <property type="match status" value="1"/>
</dbReference>
<keyword evidence="2" id="KW-0249">Electron transport</keyword>
<dbReference type="EMBL" id="BMAT01003282">
    <property type="protein sequence ID" value="GFS22858.1"/>
    <property type="molecule type" value="Genomic_DNA"/>
</dbReference>
<dbReference type="GO" id="GO:0015035">
    <property type="term" value="F:protein-disulfide reductase activity"/>
    <property type="evidence" value="ECO:0007669"/>
    <property type="project" value="InterPro"/>
</dbReference>
<dbReference type="Proteomes" id="UP000762676">
    <property type="component" value="Unassembled WGS sequence"/>
</dbReference>
<dbReference type="PROSITE" id="PS00194">
    <property type="entry name" value="THIOREDOXIN_1"/>
    <property type="match status" value="1"/>
</dbReference>
<evidence type="ECO:0000313" key="8">
    <source>
        <dbReference type="EMBL" id="GFS22858.1"/>
    </source>
</evidence>
<dbReference type="Pfam" id="PF00085">
    <property type="entry name" value="Thioredoxin"/>
    <property type="match status" value="1"/>
</dbReference>
<evidence type="ECO:0000256" key="6">
    <source>
        <dbReference type="PIRSR" id="PIRSR000077-4"/>
    </source>
</evidence>
<proteinExistence type="predicted"/>
<feature type="active site" description="Nucleophile" evidence="5">
    <location>
        <position position="33"/>
    </location>
</feature>
<sequence length="85" mass="10038">MREISSERKFQDVLDEAKTLILMDVWAPWCGPCRQMEPIIQELEEEYKDRLLIIKVNADDVPNLTAREGIRSLPTFIWYKDAQKV</sequence>
<dbReference type="Gene3D" id="3.40.30.10">
    <property type="entry name" value="Glutaredoxin"/>
    <property type="match status" value="1"/>
</dbReference>
<dbReference type="InterPro" id="IPR017937">
    <property type="entry name" value="Thioredoxin_CS"/>
</dbReference>
<feature type="site" description="Contributes to redox potential value" evidence="5">
    <location>
        <position position="32"/>
    </location>
</feature>
<dbReference type="CDD" id="cd02947">
    <property type="entry name" value="TRX_family"/>
    <property type="match status" value="1"/>
</dbReference>
<dbReference type="PANTHER" id="PTHR45663">
    <property type="entry name" value="GEO12009P1"/>
    <property type="match status" value="1"/>
</dbReference>
<dbReference type="GO" id="GO:0005737">
    <property type="term" value="C:cytoplasm"/>
    <property type="evidence" value="ECO:0007669"/>
    <property type="project" value="TreeGrafter"/>
</dbReference>
<keyword evidence="9" id="KW-1185">Reference proteome</keyword>
<name>A0AAV4JLS2_9GAST</name>
<dbReference type="PROSITE" id="PS51352">
    <property type="entry name" value="THIOREDOXIN_2"/>
    <property type="match status" value="1"/>
</dbReference>
<evidence type="ECO:0000256" key="2">
    <source>
        <dbReference type="ARBA" id="ARBA00022982"/>
    </source>
</evidence>
<evidence type="ECO:0000256" key="4">
    <source>
        <dbReference type="ARBA" id="ARBA00023284"/>
    </source>
</evidence>
<protein>
    <submittedName>
        <fullName evidence="8">Thioredoxin</fullName>
    </submittedName>
</protein>
<keyword evidence="4 6" id="KW-0676">Redox-active center</keyword>
<evidence type="ECO:0000256" key="3">
    <source>
        <dbReference type="ARBA" id="ARBA00023157"/>
    </source>
</evidence>
<evidence type="ECO:0000256" key="1">
    <source>
        <dbReference type="ARBA" id="ARBA00022448"/>
    </source>
</evidence>